<evidence type="ECO:0000256" key="4">
    <source>
        <dbReference type="ARBA" id="ARBA00022723"/>
    </source>
</evidence>
<dbReference type="InterPro" id="IPR001915">
    <property type="entry name" value="Peptidase_M48"/>
</dbReference>
<feature type="compositionally biased region" description="Basic and acidic residues" evidence="11">
    <location>
        <begin position="180"/>
        <end position="193"/>
    </location>
</feature>
<organism evidence="14 15">
    <name type="scientific">Streptomyces thioluteus</name>
    <dbReference type="NCBI Taxonomy" id="66431"/>
    <lineage>
        <taxon>Bacteria</taxon>
        <taxon>Bacillati</taxon>
        <taxon>Actinomycetota</taxon>
        <taxon>Actinomycetes</taxon>
        <taxon>Kitasatosporales</taxon>
        <taxon>Streptomycetaceae</taxon>
        <taxon>Streptomyces</taxon>
    </lineage>
</organism>
<keyword evidence="4" id="KW-0479">Metal-binding</keyword>
<comment type="caution">
    <text evidence="14">The sequence shown here is derived from an EMBL/GenBank/DDBJ whole genome shotgun (WGS) entry which is preliminary data.</text>
</comment>
<feature type="compositionally biased region" description="Polar residues" evidence="11">
    <location>
        <begin position="157"/>
        <end position="167"/>
    </location>
</feature>
<keyword evidence="1" id="KW-1003">Cell membrane</keyword>
<keyword evidence="3 12" id="KW-0812">Transmembrane</keyword>
<evidence type="ECO:0000313" key="14">
    <source>
        <dbReference type="EMBL" id="GAA2918735.1"/>
    </source>
</evidence>
<protein>
    <recommendedName>
        <fullName evidence="13">Peptidase M48 domain-containing protein</fullName>
    </recommendedName>
</protein>
<evidence type="ECO:0000256" key="5">
    <source>
        <dbReference type="ARBA" id="ARBA00022801"/>
    </source>
</evidence>
<keyword evidence="6 10" id="KW-0862">Zinc</keyword>
<keyword evidence="2 10" id="KW-0645">Protease</keyword>
<evidence type="ECO:0000256" key="7">
    <source>
        <dbReference type="ARBA" id="ARBA00022989"/>
    </source>
</evidence>
<feature type="transmembrane region" description="Helical" evidence="12">
    <location>
        <begin position="54"/>
        <end position="77"/>
    </location>
</feature>
<evidence type="ECO:0000256" key="10">
    <source>
        <dbReference type="RuleBase" id="RU003983"/>
    </source>
</evidence>
<evidence type="ECO:0000256" key="2">
    <source>
        <dbReference type="ARBA" id="ARBA00022670"/>
    </source>
</evidence>
<comment type="cofactor">
    <cofactor evidence="10">
        <name>Zn(2+)</name>
        <dbReference type="ChEBI" id="CHEBI:29105"/>
    </cofactor>
    <text evidence="10">Binds 1 zinc ion per subunit.</text>
</comment>
<keyword evidence="8 10" id="KW-0482">Metalloprotease</keyword>
<dbReference type="Proteomes" id="UP001501102">
    <property type="component" value="Unassembled WGS sequence"/>
</dbReference>
<accession>A0ABN3WLD5</accession>
<proteinExistence type="inferred from homology"/>
<feature type="compositionally biased region" description="Polar residues" evidence="11">
    <location>
        <begin position="121"/>
        <end position="132"/>
    </location>
</feature>
<evidence type="ECO:0000256" key="9">
    <source>
        <dbReference type="ARBA" id="ARBA00023136"/>
    </source>
</evidence>
<feature type="transmembrane region" description="Helical" evidence="12">
    <location>
        <begin position="17"/>
        <end position="42"/>
    </location>
</feature>
<dbReference type="EMBL" id="BAAAXZ010000051">
    <property type="protein sequence ID" value="GAA2918735.1"/>
    <property type="molecule type" value="Genomic_DNA"/>
</dbReference>
<evidence type="ECO:0000256" key="11">
    <source>
        <dbReference type="SAM" id="MobiDB-lite"/>
    </source>
</evidence>
<keyword evidence="15" id="KW-1185">Reference proteome</keyword>
<sequence length="216" mass="22938">MEGVLAHELSHVAHRDVAVMTIASFLGVLAGIITRIGLWGGLRRAGGRDANTALLMVVIPLVSAVVYVISFLLTRLLSRYRSCRPTRAAALLRRGRPVGAWRRLYHQGHRGDSPDPLRWTSAASQSRSTPSGSPRLVQGDSAVGHALFVTRRCDHSGWTSSPGSTVQARAGVRARGSPGARERGRAGKTHEMPGRPVGGRWAGDGADNEGSARAAG</sequence>
<evidence type="ECO:0000256" key="3">
    <source>
        <dbReference type="ARBA" id="ARBA00022692"/>
    </source>
</evidence>
<evidence type="ECO:0000259" key="13">
    <source>
        <dbReference type="Pfam" id="PF01435"/>
    </source>
</evidence>
<feature type="region of interest" description="Disordered" evidence="11">
    <location>
        <begin position="154"/>
        <end position="216"/>
    </location>
</feature>
<keyword evidence="5 10" id="KW-0378">Hydrolase</keyword>
<dbReference type="PANTHER" id="PTHR43221">
    <property type="entry name" value="PROTEASE HTPX"/>
    <property type="match status" value="1"/>
</dbReference>
<dbReference type="PANTHER" id="PTHR43221:SF2">
    <property type="entry name" value="PROTEASE HTPX HOMOLOG"/>
    <property type="match status" value="1"/>
</dbReference>
<feature type="domain" description="Peptidase M48" evidence="13">
    <location>
        <begin position="2"/>
        <end position="82"/>
    </location>
</feature>
<gene>
    <name evidence="14" type="ORF">GCM10020221_13720</name>
</gene>
<name>A0ABN3WLD5_STRTU</name>
<evidence type="ECO:0000313" key="15">
    <source>
        <dbReference type="Proteomes" id="UP001501102"/>
    </source>
</evidence>
<keyword evidence="9 12" id="KW-0472">Membrane</keyword>
<dbReference type="InterPro" id="IPR050083">
    <property type="entry name" value="HtpX_protease"/>
</dbReference>
<evidence type="ECO:0000256" key="8">
    <source>
        <dbReference type="ARBA" id="ARBA00023049"/>
    </source>
</evidence>
<comment type="similarity">
    <text evidence="10">Belongs to the peptidase M48 family.</text>
</comment>
<evidence type="ECO:0000256" key="1">
    <source>
        <dbReference type="ARBA" id="ARBA00022475"/>
    </source>
</evidence>
<feature type="region of interest" description="Disordered" evidence="11">
    <location>
        <begin position="106"/>
        <end position="138"/>
    </location>
</feature>
<reference evidence="14 15" key="1">
    <citation type="journal article" date="2019" name="Int. J. Syst. Evol. Microbiol.">
        <title>The Global Catalogue of Microorganisms (GCM) 10K type strain sequencing project: providing services to taxonomists for standard genome sequencing and annotation.</title>
        <authorList>
            <consortium name="The Broad Institute Genomics Platform"/>
            <consortium name="The Broad Institute Genome Sequencing Center for Infectious Disease"/>
            <person name="Wu L."/>
            <person name="Ma J."/>
        </authorList>
    </citation>
    <scope>NUCLEOTIDE SEQUENCE [LARGE SCALE GENOMIC DNA]</scope>
    <source>
        <strain evidence="14 15">JCM 4087</strain>
    </source>
</reference>
<keyword evidence="7 12" id="KW-1133">Transmembrane helix</keyword>
<dbReference type="Pfam" id="PF01435">
    <property type="entry name" value="Peptidase_M48"/>
    <property type="match status" value="1"/>
</dbReference>
<evidence type="ECO:0000256" key="6">
    <source>
        <dbReference type="ARBA" id="ARBA00022833"/>
    </source>
</evidence>
<evidence type="ECO:0000256" key="12">
    <source>
        <dbReference type="SAM" id="Phobius"/>
    </source>
</evidence>